<comment type="caution">
    <text evidence="2">The sequence shown here is derived from an EMBL/GenBank/DDBJ whole genome shotgun (WGS) entry which is preliminary data.</text>
</comment>
<gene>
    <name evidence="2" type="ORF">TorRG33x02_106480</name>
</gene>
<dbReference type="InParanoid" id="A0A2P5F794"/>
<feature type="compositionally biased region" description="Polar residues" evidence="1">
    <location>
        <begin position="254"/>
        <end position="263"/>
    </location>
</feature>
<dbReference type="AlphaFoldDB" id="A0A2P5F794"/>
<dbReference type="EMBL" id="JXTC01000057">
    <property type="protein sequence ID" value="PON93664.1"/>
    <property type="molecule type" value="Genomic_DNA"/>
</dbReference>
<name>A0A2P5F794_TREOI</name>
<proteinExistence type="predicted"/>
<dbReference type="PANTHER" id="PTHR34468:SF2">
    <property type="entry name" value="MICROTUBULE-ASSOCIATED FUTSCH-LIKE PROTEIN"/>
    <property type="match status" value="1"/>
</dbReference>
<organism evidence="2 3">
    <name type="scientific">Trema orientale</name>
    <name type="common">Charcoal tree</name>
    <name type="synonym">Celtis orientalis</name>
    <dbReference type="NCBI Taxonomy" id="63057"/>
    <lineage>
        <taxon>Eukaryota</taxon>
        <taxon>Viridiplantae</taxon>
        <taxon>Streptophyta</taxon>
        <taxon>Embryophyta</taxon>
        <taxon>Tracheophyta</taxon>
        <taxon>Spermatophyta</taxon>
        <taxon>Magnoliopsida</taxon>
        <taxon>eudicotyledons</taxon>
        <taxon>Gunneridae</taxon>
        <taxon>Pentapetalae</taxon>
        <taxon>rosids</taxon>
        <taxon>fabids</taxon>
        <taxon>Rosales</taxon>
        <taxon>Cannabaceae</taxon>
        <taxon>Trema</taxon>
    </lineage>
</organism>
<evidence type="ECO:0000256" key="1">
    <source>
        <dbReference type="SAM" id="MobiDB-lite"/>
    </source>
</evidence>
<feature type="compositionally biased region" description="Basic and acidic residues" evidence="1">
    <location>
        <begin position="243"/>
        <end position="253"/>
    </location>
</feature>
<feature type="compositionally biased region" description="Polar residues" evidence="1">
    <location>
        <begin position="285"/>
        <end position="296"/>
    </location>
</feature>
<accession>A0A2P5F794</accession>
<feature type="region of interest" description="Disordered" evidence="1">
    <location>
        <begin position="1"/>
        <end position="107"/>
    </location>
</feature>
<evidence type="ECO:0000313" key="3">
    <source>
        <dbReference type="Proteomes" id="UP000237000"/>
    </source>
</evidence>
<keyword evidence="3" id="KW-1185">Reference proteome</keyword>
<feature type="compositionally biased region" description="Basic and acidic residues" evidence="1">
    <location>
        <begin position="331"/>
        <end position="351"/>
    </location>
</feature>
<sequence>MEDSQTAQSGNNGKSKLLRYGLRSATKTKEEKPPGNNGKSKLLRYGLRSATKTKEEKPPGSEISNSSASRRVRATPNVSKSVSVLDLSGKEKSAKPPRRLSVPAKSAASSAPRLASIITPISEARGKRSDNIQRKTETPVSDVFRASNRKKFSVLSSSSYWLSQIKLSEASAKHSISLGFFKLALEAGCEPLQRMRDELTSYACRHNLSEFGDPLKELFESYNIVESTGQLPVSESCSQVPEEGSRSSDDEIRSTSSTVTTRNLKLKPKASNSDAAQVSPVAGSTKKNTSRKTNPPATRIRGSLTRDSANSRSLSATVANNKSLKKPQKPSKQEVNKEKDLIKKKGKKSADEQGMCPVSPSCAGNALQENKENMDASSMEEISLTEVM</sequence>
<evidence type="ECO:0000313" key="2">
    <source>
        <dbReference type="EMBL" id="PON93664.1"/>
    </source>
</evidence>
<feature type="compositionally biased region" description="Polar residues" evidence="1">
    <location>
        <begin position="305"/>
        <end position="319"/>
    </location>
</feature>
<reference evidence="3" key="1">
    <citation type="submission" date="2016-06" db="EMBL/GenBank/DDBJ databases">
        <title>Parallel loss of symbiosis genes in relatives of nitrogen-fixing non-legume Parasponia.</title>
        <authorList>
            <person name="Van Velzen R."/>
            <person name="Holmer R."/>
            <person name="Bu F."/>
            <person name="Rutten L."/>
            <person name="Van Zeijl A."/>
            <person name="Liu W."/>
            <person name="Santuari L."/>
            <person name="Cao Q."/>
            <person name="Sharma T."/>
            <person name="Shen D."/>
            <person name="Roswanjaya Y."/>
            <person name="Wardhani T."/>
            <person name="Kalhor M.S."/>
            <person name="Jansen J."/>
            <person name="Van den Hoogen J."/>
            <person name="Gungor B."/>
            <person name="Hartog M."/>
            <person name="Hontelez J."/>
            <person name="Verver J."/>
            <person name="Yang W.-C."/>
            <person name="Schijlen E."/>
            <person name="Repin R."/>
            <person name="Schilthuizen M."/>
            <person name="Schranz E."/>
            <person name="Heidstra R."/>
            <person name="Miyata K."/>
            <person name="Fedorova E."/>
            <person name="Kohlen W."/>
            <person name="Bisseling T."/>
            <person name="Smit S."/>
            <person name="Geurts R."/>
        </authorList>
    </citation>
    <scope>NUCLEOTIDE SEQUENCE [LARGE SCALE GENOMIC DNA]</scope>
    <source>
        <strain evidence="3">cv. RG33-2</strain>
    </source>
</reference>
<dbReference type="PANTHER" id="PTHR34468">
    <property type="entry name" value="MICROTUBULE-ASSOCIATED FUTSCH-LIKE PROTEIN"/>
    <property type="match status" value="1"/>
</dbReference>
<dbReference type="Proteomes" id="UP000237000">
    <property type="component" value="Unassembled WGS sequence"/>
</dbReference>
<protein>
    <submittedName>
        <fullName evidence="2">Uncharacterized protein</fullName>
    </submittedName>
</protein>
<dbReference type="OrthoDB" id="1930709at2759"/>
<dbReference type="FunCoup" id="A0A2P5F794">
    <property type="interactions" value="309"/>
</dbReference>
<feature type="region of interest" description="Disordered" evidence="1">
    <location>
        <begin position="233"/>
        <end position="388"/>
    </location>
</feature>
<dbReference type="STRING" id="63057.A0A2P5F794"/>
<feature type="compositionally biased region" description="Polar residues" evidence="1">
    <location>
        <begin position="1"/>
        <end position="14"/>
    </location>
</feature>